<dbReference type="Pfam" id="PF05638">
    <property type="entry name" value="T6SS_HCP"/>
    <property type="match status" value="1"/>
</dbReference>
<name>A0ABT5FGG6_9GAMM</name>
<evidence type="ECO:0000313" key="2">
    <source>
        <dbReference type="Proteomes" id="UP001528411"/>
    </source>
</evidence>
<organism evidence="1 2">
    <name type="scientific">Psychrosphaera algicola</name>
    <dbReference type="NCBI Taxonomy" id="3023714"/>
    <lineage>
        <taxon>Bacteria</taxon>
        <taxon>Pseudomonadati</taxon>
        <taxon>Pseudomonadota</taxon>
        <taxon>Gammaproteobacteria</taxon>
        <taxon>Alteromonadales</taxon>
        <taxon>Pseudoalteromonadaceae</taxon>
        <taxon>Psychrosphaera</taxon>
    </lineage>
</organism>
<dbReference type="PANTHER" id="PTHR34319">
    <property type="entry name" value="MAJOR EXPORTED PROTEIN"/>
    <property type="match status" value="1"/>
</dbReference>
<dbReference type="InterPro" id="IPR008514">
    <property type="entry name" value="T6SS_Hcp"/>
</dbReference>
<comment type="caution">
    <text evidence="1">The sequence shown here is derived from an EMBL/GenBank/DDBJ whole genome shotgun (WGS) entry which is preliminary data.</text>
</comment>
<protein>
    <submittedName>
        <fullName evidence="1">Type VI secretion system tube protein TssD</fullName>
    </submittedName>
</protein>
<gene>
    <name evidence="1" type="primary">tssD</name>
    <name evidence="1" type="ORF">PN838_17200</name>
</gene>
<dbReference type="EMBL" id="JAQOMS010000002">
    <property type="protein sequence ID" value="MDC2890177.1"/>
    <property type="molecule type" value="Genomic_DNA"/>
</dbReference>
<keyword evidence="2" id="KW-1185">Reference proteome</keyword>
<sequence>MAMIGFLTLRGDIQGVIEGSSRYEGNETEIEVLKFDHQIEIPRSANNQVSSGQIVHRGIQINKLVDKSTPKLAQALDNREVLSEVVLSWYVHTTVGDRELMYRIKLENALLTKIETWSPHLYDTQHDGYRLMENLTISYEKIIWSYGSDGDVEYETQAKGAD</sequence>
<dbReference type="RefSeq" id="WP_272181437.1">
    <property type="nucleotide sequence ID" value="NZ_JAQOMS010000002.1"/>
</dbReference>
<dbReference type="PANTHER" id="PTHR34319:SF7">
    <property type="entry name" value="HNH ENDONUCLEASE DOMAIN-CONTAINING PROTEIN"/>
    <property type="match status" value="1"/>
</dbReference>
<dbReference type="InterPro" id="IPR036624">
    <property type="entry name" value="Hcp1-lik_sf"/>
</dbReference>
<reference evidence="1 2" key="1">
    <citation type="submission" date="2023-01" db="EMBL/GenBank/DDBJ databases">
        <title>Psychrosphaera sp. nov., isolated from marine algae.</title>
        <authorList>
            <person name="Bayburt H."/>
            <person name="Choi B.J."/>
            <person name="Kim J.M."/>
            <person name="Choi D.G."/>
            <person name="Jeon C.O."/>
        </authorList>
    </citation>
    <scope>NUCLEOTIDE SEQUENCE [LARGE SCALE GENOMIC DNA]</scope>
    <source>
        <strain evidence="1 2">G1-22</strain>
    </source>
</reference>
<accession>A0ABT5FGG6</accession>
<dbReference type="NCBIfam" id="TIGR03344">
    <property type="entry name" value="VI_effect_Hcp1"/>
    <property type="match status" value="1"/>
</dbReference>
<evidence type="ECO:0000313" key="1">
    <source>
        <dbReference type="EMBL" id="MDC2890177.1"/>
    </source>
</evidence>
<dbReference type="SUPFAM" id="SSF141452">
    <property type="entry name" value="Hcp1-like"/>
    <property type="match status" value="1"/>
</dbReference>
<dbReference type="Gene3D" id="2.30.110.20">
    <property type="entry name" value="Hcp1-like"/>
    <property type="match status" value="1"/>
</dbReference>
<proteinExistence type="predicted"/>
<dbReference type="Proteomes" id="UP001528411">
    <property type="component" value="Unassembled WGS sequence"/>
</dbReference>
<dbReference type="InterPro" id="IPR052947">
    <property type="entry name" value="T6SS_Hcp1_domain"/>
</dbReference>